<evidence type="ECO:0000313" key="2">
    <source>
        <dbReference type="EMBL" id="MBD8077691.1"/>
    </source>
</evidence>
<dbReference type="AlphaFoldDB" id="A0A927IWJ8"/>
<name>A0A927IWJ8_9MICO</name>
<accession>A0A927IWJ8</accession>
<gene>
    <name evidence="2" type="ORF">IF651_01270</name>
</gene>
<dbReference type="RefSeq" id="WP_191827257.1">
    <property type="nucleotide sequence ID" value="NZ_JACYHB010000001.1"/>
</dbReference>
<reference evidence="2" key="1">
    <citation type="journal article" date="2018" name="Curr. Microbiol.">
        <title>Cellulosimicrobium arenosum sp. nov., Isolated from Marine Sediment Sand.</title>
        <authorList>
            <person name="Oh M."/>
            <person name="Kim J.H."/>
            <person name="Yoon J.H."/>
            <person name="Schumann P."/>
            <person name="Kim W."/>
        </authorList>
    </citation>
    <scope>NUCLEOTIDE SEQUENCE</scope>
    <source>
        <strain evidence="2">KCTC 49039</strain>
    </source>
</reference>
<evidence type="ECO:0000256" key="1">
    <source>
        <dbReference type="SAM" id="MobiDB-lite"/>
    </source>
</evidence>
<keyword evidence="3" id="KW-1185">Reference proteome</keyword>
<dbReference type="EMBL" id="JACYHB010000001">
    <property type="protein sequence ID" value="MBD8077691.1"/>
    <property type="molecule type" value="Genomic_DNA"/>
</dbReference>
<feature type="region of interest" description="Disordered" evidence="1">
    <location>
        <begin position="26"/>
        <end position="52"/>
    </location>
</feature>
<reference evidence="2" key="2">
    <citation type="submission" date="2020-09" db="EMBL/GenBank/DDBJ databases">
        <authorList>
            <person name="Yu Y."/>
        </authorList>
    </citation>
    <scope>NUCLEOTIDE SEQUENCE</scope>
    <source>
        <strain evidence="2">KCTC 49039</strain>
    </source>
</reference>
<proteinExistence type="predicted"/>
<dbReference type="Proteomes" id="UP000610846">
    <property type="component" value="Unassembled WGS sequence"/>
</dbReference>
<evidence type="ECO:0000313" key="3">
    <source>
        <dbReference type="Proteomes" id="UP000610846"/>
    </source>
</evidence>
<organism evidence="2 3">
    <name type="scientific">Cellulosimicrobium arenosum</name>
    <dbReference type="NCBI Taxonomy" id="2708133"/>
    <lineage>
        <taxon>Bacteria</taxon>
        <taxon>Bacillati</taxon>
        <taxon>Actinomycetota</taxon>
        <taxon>Actinomycetes</taxon>
        <taxon>Micrococcales</taxon>
        <taxon>Promicromonosporaceae</taxon>
        <taxon>Cellulosimicrobium</taxon>
    </lineage>
</organism>
<comment type="caution">
    <text evidence="2">The sequence shown here is derived from an EMBL/GenBank/DDBJ whole genome shotgun (WGS) entry which is preliminary data.</text>
</comment>
<sequence>MASKIIHRVDRPGGVQAVYRQDETGHVTRTVEKARKARAPKPEPTPEQEATA</sequence>
<protein>
    <submittedName>
        <fullName evidence="2">Uncharacterized protein</fullName>
    </submittedName>
</protein>